<dbReference type="InterPro" id="IPR000387">
    <property type="entry name" value="Tyr_Pase_dom"/>
</dbReference>
<reference evidence="2 3" key="1">
    <citation type="submission" date="2018-12" db="EMBL/GenBank/DDBJ databases">
        <title>bacterium Hansschlegelia zhihuaiae S113.</title>
        <authorList>
            <person name="He J."/>
        </authorList>
    </citation>
    <scope>NUCLEOTIDE SEQUENCE [LARGE SCALE GENOMIC DNA]</scope>
    <source>
        <strain evidence="2 3">S 113</strain>
    </source>
</reference>
<evidence type="ECO:0000313" key="2">
    <source>
        <dbReference type="EMBL" id="RXF73661.1"/>
    </source>
</evidence>
<organism evidence="2 3">
    <name type="scientific">Hansschlegelia zhihuaiae</name>
    <dbReference type="NCBI Taxonomy" id="405005"/>
    <lineage>
        <taxon>Bacteria</taxon>
        <taxon>Pseudomonadati</taxon>
        <taxon>Pseudomonadota</taxon>
        <taxon>Alphaproteobacteria</taxon>
        <taxon>Hyphomicrobiales</taxon>
        <taxon>Methylopilaceae</taxon>
        <taxon>Hansschlegelia</taxon>
    </lineage>
</organism>
<comment type="caution">
    <text evidence="2">The sequence shown here is derived from an EMBL/GenBank/DDBJ whole genome shotgun (WGS) entry which is preliminary data.</text>
</comment>
<dbReference type="PROSITE" id="PS00383">
    <property type="entry name" value="TYR_PHOSPHATASE_1"/>
    <property type="match status" value="1"/>
</dbReference>
<dbReference type="PROSITE" id="PS50056">
    <property type="entry name" value="TYR_PHOSPHATASE_2"/>
    <property type="match status" value="1"/>
</dbReference>
<dbReference type="Proteomes" id="UP000289708">
    <property type="component" value="Unassembled WGS sequence"/>
</dbReference>
<gene>
    <name evidence="2" type="ORF">EK403_08670</name>
</gene>
<dbReference type="OrthoDB" id="437665at2"/>
<sequence>MKPEPVSLHTVCGIEELGGHSDRSVAHVLSLLDPGTPEPEAFSGYGGHRRVTLQFHDIIEPRPGLVAPSEEHVVEILRFGEGVEAGGHLLIHCHMGISRSTAAMAMLLAQAQRDADEREIVARLHELRRQAWPNARMIAMADRLLGRDGRLSEAVRRLHAKQLRERPGTEAYMRAVGRAAEVDAALAA</sequence>
<dbReference type="InterPro" id="IPR016130">
    <property type="entry name" value="Tyr_Pase_AS"/>
</dbReference>
<evidence type="ECO:0000313" key="3">
    <source>
        <dbReference type="Proteomes" id="UP000289708"/>
    </source>
</evidence>
<protein>
    <submittedName>
        <fullName evidence="2">Protein-tyrosine-phosphatase</fullName>
    </submittedName>
</protein>
<dbReference type="AlphaFoldDB" id="A0A4Q0MJ07"/>
<dbReference type="RefSeq" id="WP_128777107.1">
    <property type="nucleotide sequence ID" value="NZ_RYFI01000007.1"/>
</dbReference>
<keyword evidence="3" id="KW-1185">Reference proteome</keyword>
<dbReference type="InterPro" id="IPR029021">
    <property type="entry name" value="Prot-tyrosine_phosphatase-like"/>
</dbReference>
<dbReference type="Gene3D" id="3.90.190.10">
    <property type="entry name" value="Protein tyrosine phosphatase superfamily"/>
    <property type="match status" value="1"/>
</dbReference>
<dbReference type="SUPFAM" id="SSF52799">
    <property type="entry name" value="(Phosphotyrosine protein) phosphatases II"/>
    <property type="match status" value="1"/>
</dbReference>
<feature type="domain" description="Tyrosine specific protein phosphatases" evidence="1">
    <location>
        <begin position="71"/>
        <end position="128"/>
    </location>
</feature>
<evidence type="ECO:0000259" key="1">
    <source>
        <dbReference type="PROSITE" id="PS50056"/>
    </source>
</evidence>
<proteinExistence type="predicted"/>
<dbReference type="EMBL" id="RYFI01000007">
    <property type="protein sequence ID" value="RXF73661.1"/>
    <property type="molecule type" value="Genomic_DNA"/>
</dbReference>
<accession>A0A4Q0MJ07</accession>
<name>A0A4Q0MJ07_9HYPH</name>